<dbReference type="PANTHER" id="PTHR43429">
    <property type="entry name" value="PYRIDINE NUCLEOTIDE-DISULFIDE OXIDOREDUCTASE DOMAIN-CONTAINING"/>
    <property type="match status" value="1"/>
</dbReference>
<feature type="domain" description="Rhodanese" evidence="7">
    <location>
        <begin position="479"/>
        <end position="566"/>
    </location>
</feature>
<evidence type="ECO:0000256" key="1">
    <source>
        <dbReference type="ARBA" id="ARBA00001974"/>
    </source>
</evidence>
<dbReference type="SUPFAM" id="SSF52821">
    <property type="entry name" value="Rhodanese/Cell cycle control phosphatase"/>
    <property type="match status" value="1"/>
</dbReference>
<evidence type="ECO:0000313" key="8">
    <source>
        <dbReference type="EMBL" id="MBA2881360.1"/>
    </source>
</evidence>
<dbReference type="SUPFAM" id="SSF55424">
    <property type="entry name" value="FAD/NAD-linked reductases, dimerisation (C-terminal) domain"/>
    <property type="match status" value="1"/>
</dbReference>
<dbReference type="PANTHER" id="PTHR43429:SF1">
    <property type="entry name" value="NAD(P)H SULFUR OXIDOREDUCTASE (COA-DEPENDENT)"/>
    <property type="match status" value="1"/>
</dbReference>
<dbReference type="AlphaFoldDB" id="A0A7W0HKM1"/>
<reference evidence="8 9" key="1">
    <citation type="submission" date="2020-07" db="EMBL/GenBank/DDBJ databases">
        <title>Genomic Encyclopedia of Type Strains, Phase IV (KMG-IV): sequencing the most valuable type-strain genomes for metagenomic binning, comparative biology and taxonomic classification.</title>
        <authorList>
            <person name="Goeker M."/>
        </authorList>
    </citation>
    <scope>NUCLEOTIDE SEQUENCE [LARGE SCALE GENOMIC DNA]</scope>
    <source>
        <strain evidence="8 9">DSM 17721</strain>
    </source>
</reference>
<dbReference type="RefSeq" id="WP_181551030.1">
    <property type="nucleotide sequence ID" value="NZ_JACDUS010000004.1"/>
</dbReference>
<dbReference type="Gene3D" id="3.50.50.60">
    <property type="entry name" value="FAD/NAD(P)-binding domain"/>
    <property type="match status" value="2"/>
</dbReference>
<comment type="similarity">
    <text evidence="2">Belongs to the class-III pyridine nucleotide-disulfide oxidoreductase family.</text>
</comment>
<sequence length="568" mass="61448">MTERVVVIGAVAAGSKAACRFKRLRQDAEVILVDADTYISYGGCGIPYYVSGDVTDEKELRSTSFHMVRDEAFFKNDKGVEAMTGTRALSIDRQNKTVRVRKSDGRETDLSYDKLMLATGTRAKNLPISGMDLENVYSVGSLHQAMAIKELVTGGQVEKAVIIGAGFIGLEMAESLADMWEIETSVVEYCSQIMPGFVSRNLSQMAQRRMEENGVTFYLNESVEAIEGTDGRVSAVKTGSRTLEADLVISAVGIAPNGELAKEAGLEVAPGGFIVVNDRMQTSDPDIYAGGDCVQVTNLITGKPGFYPLGSIANRQGRVIGTNMAGGDACFKGAVGSFVVKLFDGALAGAGLTPERACSEGFDAVGIQVSQFDRAHFYPEKEIIFLELVVDRKTRRVLGIQGFGGESSGMYARINAVAAILQYQPTVEDVSNLELAYSPPFASAMDIVNAVGNAAENYLEGRYKPVDAEAFAECWNNRDCGKYFFLDCRAEADAKPFEEKYPDIWKSIPHDQLQARINEVPKDKTLVLVCNTGVRSFEAQINLASCGITDTLNTATGVAGMKECGIRF</sequence>
<dbReference type="InterPro" id="IPR036873">
    <property type="entry name" value="Rhodanese-like_dom_sf"/>
</dbReference>
<gene>
    <name evidence="8" type="ORF">HNR65_001687</name>
</gene>
<keyword evidence="6" id="KW-0676">Redox-active center</keyword>
<dbReference type="Pfam" id="PF02852">
    <property type="entry name" value="Pyr_redox_dim"/>
    <property type="match status" value="1"/>
</dbReference>
<dbReference type="EMBL" id="JACDUS010000004">
    <property type="protein sequence ID" value="MBA2881360.1"/>
    <property type="molecule type" value="Genomic_DNA"/>
</dbReference>
<dbReference type="Proteomes" id="UP000525298">
    <property type="component" value="Unassembled WGS sequence"/>
</dbReference>
<comment type="cofactor">
    <cofactor evidence="1">
        <name>FAD</name>
        <dbReference type="ChEBI" id="CHEBI:57692"/>
    </cofactor>
</comment>
<dbReference type="PROSITE" id="PS50206">
    <property type="entry name" value="RHODANESE_3"/>
    <property type="match status" value="1"/>
</dbReference>
<name>A0A7W0HKM1_9BACT</name>
<dbReference type="InterPro" id="IPR023753">
    <property type="entry name" value="FAD/NAD-binding_dom"/>
</dbReference>
<proteinExistence type="inferred from homology"/>
<evidence type="ECO:0000256" key="6">
    <source>
        <dbReference type="ARBA" id="ARBA00023284"/>
    </source>
</evidence>
<dbReference type="SUPFAM" id="SSF51905">
    <property type="entry name" value="FAD/NAD(P)-binding domain"/>
    <property type="match status" value="1"/>
</dbReference>
<evidence type="ECO:0000256" key="4">
    <source>
        <dbReference type="ARBA" id="ARBA00022827"/>
    </source>
</evidence>
<comment type="caution">
    <text evidence="8">The sequence shown here is derived from an EMBL/GenBank/DDBJ whole genome shotgun (WGS) entry which is preliminary data.</text>
</comment>
<dbReference type="GO" id="GO:0016491">
    <property type="term" value="F:oxidoreductase activity"/>
    <property type="evidence" value="ECO:0007669"/>
    <property type="project" value="UniProtKB-KW"/>
</dbReference>
<dbReference type="InterPro" id="IPR036188">
    <property type="entry name" value="FAD/NAD-bd_sf"/>
</dbReference>
<organism evidence="8 9">
    <name type="scientific">Desulfosalsimonas propionicica</name>
    <dbReference type="NCBI Taxonomy" id="332175"/>
    <lineage>
        <taxon>Bacteria</taxon>
        <taxon>Pseudomonadati</taxon>
        <taxon>Thermodesulfobacteriota</taxon>
        <taxon>Desulfobacteria</taxon>
        <taxon>Desulfobacterales</taxon>
        <taxon>Desulfosalsimonadaceae</taxon>
        <taxon>Desulfosalsimonas</taxon>
    </lineage>
</organism>
<keyword evidence="5" id="KW-0560">Oxidoreductase</keyword>
<dbReference type="InterPro" id="IPR004099">
    <property type="entry name" value="Pyr_nucl-diS_OxRdtase_dimer"/>
</dbReference>
<dbReference type="InterPro" id="IPR001763">
    <property type="entry name" value="Rhodanese-like_dom"/>
</dbReference>
<evidence type="ECO:0000256" key="2">
    <source>
        <dbReference type="ARBA" id="ARBA00009130"/>
    </source>
</evidence>
<accession>A0A7W0HKM1</accession>
<evidence type="ECO:0000313" key="9">
    <source>
        <dbReference type="Proteomes" id="UP000525298"/>
    </source>
</evidence>
<keyword evidence="9" id="KW-1185">Reference proteome</keyword>
<keyword evidence="8" id="KW-0808">Transferase</keyword>
<evidence type="ECO:0000256" key="5">
    <source>
        <dbReference type="ARBA" id="ARBA00023002"/>
    </source>
</evidence>
<dbReference type="InterPro" id="IPR016156">
    <property type="entry name" value="FAD/NAD-linked_Rdtase_dimer_sf"/>
</dbReference>
<keyword evidence="4" id="KW-0274">FAD</keyword>
<dbReference type="Pfam" id="PF07992">
    <property type="entry name" value="Pyr_redox_2"/>
    <property type="match status" value="1"/>
</dbReference>
<dbReference type="GO" id="GO:0016740">
    <property type="term" value="F:transferase activity"/>
    <property type="evidence" value="ECO:0007669"/>
    <property type="project" value="UniProtKB-KW"/>
</dbReference>
<dbReference type="InterPro" id="IPR050260">
    <property type="entry name" value="FAD-bd_OxRdtase"/>
</dbReference>
<dbReference type="PRINTS" id="PR00411">
    <property type="entry name" value="PNDRDTASEI"/>
</dbReference>
<dbReference type="Gene3D" id="3.40.250.10">
    <property type="entry name" value="Rhodanese-like domain"/>
    <property type="match status" value="1"/>
</dbReference>
<dbReference type="PRINTS" id="PR00368">
    <property type="entry name" value="FADPNR"/>
</dbReference>
<keyword evidence="3" id="KW-0285">Flavoprotein</keyword>
<protein>
    <submittedName>
        <fullName evidence="8">NADPH-dependent 2,4-dienoyl-CoA reductase/sulfur reductase-like enzyme/rhodanese-related sulfurtransferase</fullName>
    </submittedName>
</protein>
<evidence type="ECO:0000259" key="7">
    <source>
        <dbReference type="PROSITE" id="PS50206"/>
    </source>
</evidence>
<evidence type="ECO:0000256" key="3">
    <source>
        <dbReference type="ARBA" id="ARBA00022630"/>
    </source>
</evidence>